<sequence>MCAKFEEPLGACDFSDGVRSGDCWQSSPPKLQLFSQSICAIYDTFASLQWRRYQQCAHNTVTFLLDKLTDGEAISGIPLMPENYLKKVEILKDQFDHRGLGPIAERSHFFFFFEAVVVVFGTRPPTALLGWWGNIWLALQRLSPRETPSFLIPGATSPSKLLSGEAMDVYSSSESSAEKKDRDFQCRHLNFAFSGKFKRFKFYTMDLENELSNALRLDAPLNKGPVPRWQRKALENSVSSLSLNESNNDSTLINKSLNKSLKATATPKKLVFL</sequence>
<accession>A0AAV4V5P7</accession>
<dbReference type="AlphaFoldDB" id="A0AAV4V5P7"/>
<protein>
    <submittedName>
        <fullName evidence="1">Uncharacterized protein</fullName>
    </submittedName>
</protein>
<evidence type="ECO:0000313" key="2">
    <source>
        <dbReference type="Proteomes" id="UP001054945"/>
    </source>
</evidence>
<dbReference type="EMBL" id="BPLR01013995">
    <property type="protein sequence ID" value="GIY65472.1"/>
    <property type="molecule type" value="Genomic_DNA"/>
</dbReference>
<name>A0AAV4V5P7_CAEEX</name>
<proteinExistence type="predicted"/>
<keyword evidence="2" id="KW-1185">Reference proteome</keyword>
<comment type="caution">
    <text evidence="1">The sequence shown here is derived from an EMBL/GenBank/DDBJ whole genome shotgun (WGS) entry which is preliminary data.</text>
</comment>
<gene>
    <name evidence="1" type="ORF">CEXT_687281</name>
</gene>
<reference evidence="1 2" key="1">
    <citation type="submission" date="2021-06" db="EMBL/GenBank/DDBJ databases">
        <title>Caerostris extrusa draft genome.</title>
        <authorList>
            <person name="Kono N."/>
            <person name="Arakawa K."/>
        </authorList>
    </citation>
    <scope>NUCLEOTIDE SEQUENCE [LARGE SCALE GENOMIC DNA]</scope>
</reference>
<evidence type="ECO:0000313" key="1">
    <source>
        <dbReference type="EMBL" id="GIY65472.1"/>
    </source>
</evidence>
<dbReference type="Proteomes" id="UP001054945">
    <property type="component" value="Unassembled WGS sequence"/>
</dbReference>
<organism evidence="1 2">
    <name type="scientific">Caerostris extrusa</name>
    <name type="common">Bark spider</name>
    <name type="synonym">Caerostris bankana</name>
    <dbReference type="NCBI Taxonomy" id="172846"/>
    <lineage>
        <taxon>Eukaryota</taxon>
        <taxon>Metazoa</taxon>
        <taxon>Ecdysozoa</taxon>
        <taxon>Arthropoda</taxon>
        <taxon>Chelicerata</taxon>
        <taxon>Arachnida</taxon>
        <taxon>Araneae</taxon>
        <taxon>Araneomorphae</taxon>
        <taxon>Entelegynae</taxon>
        <taxon>Araneoidea</taxon>
        <taxon>Araneidae</taxon>
        <taxon>Caerostris</taxon>
    </lineage>
</organism>